<dbReference type="STRING" id="927083.DB32_007034"/>
<dbReference type="EMBL" id="CP011125">
    <property type="protein sequence ID" value="AKF09885.1"/>
    <property type="molecule type" value="Genomic_DNA"/>
</dbReference>
<dbReference type="AlphaFoldDB" id="A0A0F6YM48"/>
<protein>
    <submittedName>
        <fullName evidence="1">Uncharacterized protein</fullName>
    </submittedName>
</protein>
<evidence type="ECO:0000313" key="2">
    <source>
        <dbReference type="Proteomes" id="UP000034883"/>
    </source>
</evidence>
<name>A0A0F6YM48_9BACT</name>
<accession>A0A0F6YM48</accession>
<dbReference type="RefSeq" id="WP_053236892.1">
    <property type="nucleotide sequence ID" value="NZ_CP011125.1"/>
</dbReference>
<proteinExistence type="predicted"/>
<gene>
    <name evidence="1" type="ORF">DB32_007034</name>
</gene>
<dbReference type="KEGG" id="samy:DB32_007034"/>
<reference evidence="1 2" key="1">
    <citation type="submission" date="2015-03" db="EMBL/GenBank/DDBJ databases">
        <title>Genome assembly of Sandaracinus amylolyticus DSM 53668.</title>
        <authorList>
            <person name="Sharma G."/>
            <person name="Subramanian S."/>
        </authorList>
    </citation>
    <scope>NUCLEOTIDE SEQUENCE [LARGE SCALE GENOMIC DNA]</scope>
    <source>
        <strain evidence="1 2">DSM 53668</strain>
    </source>
</reference>
<keyword evidence="2" id="KW-1185">Reference proteome</keyword>
<organism evidence="1 2">
    <name type="scientific">Sandaracinus amylolyticus</name>
    <dbReference type="NCBI Taxonomy" id="927083"/>
    <lineage>
        <taxon>Bacteria</taxon>
        <taxon>Pseudomonadati</taxon>
        <taxon>Myxococcota</taxon>
        <taxon>Polyangia</taxon>
        <taxon>Polyangiales</taxon>
        <taxon>Sandaracinaceae</taxon>
        <taxon>Sandaracinus</taxon>
    </lineage>
</organism>
<evidence type="ECO:0000313" key="1">
    <source>
        <dbReference type="EMBL" id="AKF09885.1"/>
    </source>
</evidence>
<dbReference type="Proteomes" id="UP000034883">
    <property type="component" value="Chromosome"/>
</dbReference>
<sequence length="64" mass="7068">MSSNRFSRWRTTVLAVLAVAAALVVASGIDHQRDIGPAKNRSRAWVVAREAKMEHAPSRLDRSP</sequence>